<evidence type="ECO:0000256" key="1">
    <source>
        <dbReference type="SAM" id="Coils"/>
    </source>
</evidence>
<gene>
    <name evidence="2" type="ORF">SteCoe_33166</name>
</gene>
<organism evidence="2 3">
    <name type="scientific">Stentor coeruleus</name>
    <dbReference type="NCBI Taxonomy" id="5963"/>
    <lineage>
        <taxon>Eukaryota</taxon>
        <taxon>Sar</taxon>
        <taxon>Alveolata</taxon>
        <taxon>Ciliophora</taxon>
        <taxon>Postciliodesmatophora</taxon>
        <taxon>Heterotrichea</taxon>
        <taxon>Heterotrichida</taxon>
        <taxon>Stentoridae</taxon>
        <taxon>Stentor</taxon>
    </lineage>
</organism>
<comment type="caution">
    <text evidence="2">The sequence shown here is derived from an EMBL/GenBank/DDBJ whole genome shotgun (WGS) entry which is preliminary data.</text>
</comment>
<accession>A0A1R2AXQ5</accession>
<dbReference type="OrthoDB" id="10662205at2759"/>
<proteinExistence type="predicted"/>
<keyword evidence="1" id="KW-0175">Coiled coil</keyword>
<dbReference type="EMBL" id="MPUH01001231">
    <property type="protein sequence ID" value="OMJ69170.1"/>
    <property type="molecule type" value="Genomic_DNA"/>
</dbReference>
<dbReference type="Proteomes" id="UP000187209">
    <property type="component" value="Unassembled WGS sequence"/>
</dbReference>
<sequence length="362" mass="41598">MVDIQIKILDIQSASPIKHSLYIKNEDSLLKKVWPGTAITTISDTEANSSKLQLKLGTNPIGEIPLIEFTKDWIHGSKEILGYRISLAYRILLKKNQNSQDILILQEKLKASQNNCQKLTEKLQKLSSYSEILDLYTQALDNFKAKEQSLRDKIDKIRKKKKLIKENLKEAKNDKEKTLSEMWIIKEELSLEKLKNKVGIVETQNIAPKDENDTLKSENSFRFSFGPEGGSEDFDKNLETLLMEILNEKGIEQNLLQVSTGVFYIGKIRVQVKIENGDILAYYNKSYISIEEFLNMHFMQESKNPRRSLSAGRFMEYSESPAKINTSVRNIERQGKAVNNSMKIVQDIGKIIDYSGSYRINY</sequence>
<keyword evidence="3" id="KW-1185">Reference proteome</keyword>
<evidence type="ECO:0000313" key="3">
    <source>
        <dbReference type="Proteomes" id="UP000187209"/>
    </source>
</evidence>
<protein>
    <submittedName>
        <fullName evidence="2">Uncharacterized protein</fullName>
    </submittedName>
</protein>
<evidence type="ECO:0000313" key="2">
    <source>
        <dbReference type="EMBL" id="OMJ69170.1"/>
    </source>
</evidence>
<name>A0A1R2AXQ5_9CILI</name>
<reference evidence="2 3" key="1">
    <citation type="submission" date="2016-11" db="EMBL/GenBank/DDBJ databases">
        <title>The macronuclear genome of Stentor coeruleus: a giant cell with tiny introns.</title>
        <authorList>
            <person name="Slabodnick M."/>
            <person name="Ruby J.G."/>
            <person name="Reiff S.B."/>
            <person name="Swart E.C."/>
            <person name="Gosai S."/>
            <person name="Prabakaran S."/>
            <person name="Witkowska E."/>
            <person name="Larue G.E."/>
            <person name="Fisher S."/>
            <person name="Freeman R.M."/>
            <person name="Gunawardena J."/>
            <person name="Chu W."/>
            <person name="Stover N.A."/>
            <person name="Gregory B.D."/>
            <person name="Nowacki M."/>
            <person name="Derisi J."/>
            <person name="Roy S.W."/>
            <person name="Marshall W.F."/>
            <person name="Sood P."/>
        </authorList>
    </citation>
    <scope>NUCLEOTIDE SEQUENCE [LARGE SCALE GENOMIC DNA]</scope>
    <source>
        <strain evidence="2">WM001</strain>
    </source>
</reference>
<feature type="coiled-coil region" evidence="1">
    <location>
        <begin position="102"/>
        <end position="181"/>
    </location>
</feature>
<dbReference type="AlphaFoldDB" id="A0A1R2AXQ5"/>
<dbReference type="SMR" id="A0A1R2AXQ5"/>